<dbReference type="EMBL" id="VDCI01000001">
    <property type="protein sequence ID" value="TNJ37933.1"/>
    <property type="molecule type" value="Genomic_DNA"/>
</dbReference>
<name>A0A5C4S388_PROVB</name>
<dbReference type="Pfam" id="PF01471">
    <property type="entry name" value="PG_binding_1"/>
    <property type="match status" value="1"/>
</dbReference>
<dbReference type="AlphaFoldDB" id="A0A5C4S388"/>
<evidence type="ECO:0000313" key="3">
    <source>
        <dbReference type="EMBL" id="TNJ37933.1"/>
    </source>
</evidence>
<dbReference type="InterPro" id="IPR002477">
    <property type="entry name" value="Peptidoglycan-bd-like"/>
</dbReference>
<keyword evidence="4" id="KW-1185">Reference proteome</keyword>
<evidence type="ECO:0000259" key="2">
    <source>
        <dbReference type="Pfam" id="PF11860"/>
    </source>
</evidence>
<gene>
    <name evidence="3" type="ORF">FGF68_01780</name>
</gene>
<evidence type="ECO:0000313" key="4">
    <source>
        <dbReference type="Proteomes" id="UP000309544"/>
    </source>
</evidence>
<comment type="caution">
    <text evidence="3">The sequence shown here is derived from an EMBL/GenBank/DDBJ whole genome shotgun (WGS) entry which is preliminary data.</text>
</comment>
<protein>
    <submittedName>
        <fullName evidence="3">DUF3380 domain-containing protein</fullName>
    </submittedName>
</protein>
<dbReference type="Pfam" id="PF11860">
    <property type="entry name" value="Muramidase"/>
    <property type="match status" value="1"/>
</dbReference>
<organism evidence="3 4">
    <name type="scientific">Prosthecochloris vibrioformis</name>
    <name type="common">Chlorobium vibrioforme</name>
    <dbReference type="NCBI Taxonomy" id="1098"/>
    <lineage>
        <taxon>Bacteria</taxon>
        <taxon>Pseudomonadati</taxon>
        <taxon>Chlorobiota</taxon>
        <taxon>Chlorobiia</taxon>
        <taxon>Chlorobiales</taxon>
        <taxon>Chlorobiaceae</taxon>
        <taxon>Prosthecochloris</taxon>
    </lineage>
</organism>
<dbReference type="RefSeq" id="WP_068867839.1">
    <property type="nucleotide sequence ID" value="NZ_VDCI01000001.1"/>
</dbReference>
<evidence type="ECO:0000259" key="1">
    <source>
        <dbReference type="Pfam" id="PF01471"/>
    </source>
</evidence>
<proteinExistence type="predicted"/>
<dbReference type="Proteomes" id="UP000309544">
    <property type="component" value="Unassembled WGS sequence"/>
</dbReference>
<feature type="domain" description="N-acetylmuramidase" evidence="2">
    <location>
        <begin position="96"/>
        <end position="267"/>
    </location>
</feature>
<sequence>METLKKGSKNQDAVLLLQTLLHEAGVLDVVDGIFGPATDRAVKSFQALKGLVVDGIAGEKTWTCLFLSSQISLQRSASRFLEEHDLCTAAEAYHLELAVIKAVNEVESTGSGFVADKPKILFEGHVFWRELVAKGMDPTAFRQGNEDILYPAWTKKFYRGGPAEHERLRRAVLIDREAALRSASWGAFQIMGVNAESMGYRDVVDFTERMAVHEREHLEAFCRFIDVNRLVRALREKDWRTFARGYNGPGYEKNRYHIRLQQAYRRYC</sequence>
<dbReference type="InterPro" id="IPR036366">
    <property type="entry name" value="PGBDSf"/>
</dbReference>
<dbReference type="SUPFAM" id="SSF47090">
    <property type="entry name" value="PGBD-like"/>
    <property type="match status" value="1"/>
</dbReference>
<dbReference type="InterPro" id="IPR036365">
    <property type="entry name" value="PGBD-like_sf"/>
</dbReference>
<accession>A0A5C4S388</accession>
<dbReference type="Gene3D" id="1.10.101.10">
    <property type="entry name" value="PGBD-like superfamily/PGBD"/>
    <property type="match status" value="1"/>
</dbReference>
<feature type="domain" description="Peptidoglycan binding-like" evidence="1">
    <location>
        <begin position="11"/>
        <end position="65"/>
    </location>
</feature>
<reference evidence="3 4" key="1">
    <citation type="submission" date="2019-05" db="EMBL/GenBank/DDBJ databases">
        <title>Draft Whole-Genome sequence of the green sulfur bacterium Prosthecochloris vibrioformis DSM 260.</title>
        <authorList>
            <person name="Meyer T.E."/>
            <person name="Kyndt J.A."/>
        </authorList>
    </citation>
    <scope>NUCLEOTIDE SEQUENCE [LARGE SCALE GENOMIC DNA]</scope>
    <source>
        <strain evidence="3 4">DSM 260</strain>
    </source>
</reference>
<dbReference type="InterPro" id="IPR024408">
    <property type="entry name" value="Muramidase"/>
</dbReference>